<dbReference type="PROSITE" id="PS51030">
    <property type="entry name" value="NUCLEAR_REC_DBD_2"/>
    <property type="match status" value="1"/>
</dbReference>
<dbReference type="GO" id="GO:0045944">
    <property type="term" value="P:positive regulation of transcription by RNA polymerase II"/>
    <property type="evidence" value="ECO:0007669"/>
    <property type="project" value="TreeGrafter"/>
</dbReference>
<organism evidence="10 11">
    <name type="scientific">Rotaria socialis</name>
    <dbReference type="NCBI Taxonomy" id="392032"/>
    <lineage>
        <taxon>Eukaryota</taxon>
        <taxon>Metazoa</taxon>
        <taxon>Spiralia</taxon>
        <taxon>Gnathifera</taxon>
        <taxon>Rotifera</taxon>
        <taxon>Eurotatoria</taxon>
        <taxon>Bdelloidea</taxon>
        <taxon>Philodinida</taxon>
        <taxon>Philodinidae</taxon>
        <taxon>Rotaria</taxon>
    </lineage>
</organism>
<dbReference type="PANTHER" id="PTHR24082:SF283">
    <property type="entry name" value="NUCLEAR HORMONE RECEPTOR HR96"/>
    <property type="match status" value="1"/>
</dbReference>
<dbReference type="EMBL" id="CAJOBQ010000975">
    <property type="protein sequence ID" value="CAF4440618.1"/>
    <property type="molecule type" value="Genomic_DNA"/>
</dbReference>
<dbReference type="Gene3D" id="3.30.50.10">
    <property type="entry name" value="Erythroid Transcription Factor GATA-1, subunit A"/>
    <property type="match status" value="1"/>
</dbReference>
<dbReference type="GO" id="GO:0030154">
    <property type="term" value="P:cell differentiation"/>
    <property type="evidence" value="ECO:0007669"/>
    <property type="project" value="TreeGrafter"/>
</dbReference>
<evidence type="ECO:0000256" key="8">
    <source>
        <dbReference type="ARBA" id="ARBA00023242"/>
    </source>
</evidence>
<evidence type="ECO:0000256" key="2">
    <source>
        <dbReference type="ARBA" id="ARBA00022771"/>
    </source>
</evidence>
<evidence type="ECO:0000256" key="5">
    <source>
        <dbReference type="ARBA" id="ARBA00023125"/>
    </source>
</evidence>
<keyword evidence="2" id="KW-0863">Zinc-finger</keyword>
<dbReference type="InterPro" id="IPR001628">
    <property type="entry name" value="Znf_hrmn_rcpt"/>
</dbReference>
<keyword evidence="3" id="KW-0862">Zinc</keyword>
<keyword evidence="4" id="KW-0805">Transcription regulation</keyword>
<keyword evidence="1" id="KW-0479">Metal-binding</keyword>
<dbReference type="SMART" id="SM00399">
    <property type="entry name" value="ZnF_C4"/>
    <property type="match status" value="1"/>
</dbReference>
<dbReference type="PANTHER" id="PTHR24082">
    <property type="entry name" value="NUCLEAR HORMONE RECEPTOR"/>
    <property type="match status" value="1"/>
</dbReference>
<keyword evidence="5" id="KW-0238">DNA-binding</keyword>
<comment type="caution">
    <text evidence="10">The sequence shown here is derived from an EMBL/GenBank/DDBJ whole genome shotgun (WGS) entry which is preliminary data.</text>
</comment>
<evidence type="ECO:0000256" key="6">
    <source>
        <dbReference type="ARBA" id="ARBA00023163"/>
    </source>
</evidence>
<evidence type="ECO:0000313" key="10">
    <source>
        <dbReference type="EMBL" id="CAF4440618.1"/>
    </source>
</evidence>
<accession>A0A820RUV1</accession>
<dbReference type="Pfam" id="PF00105">
    <property type="entry name" value="zf-C4"/>
    <property type="match status" value="1"/>
</dbReference>
<evidence type="ECO:0000256" key="1">
    <source>
        <dbReference type="ARBA" id="ARBA00022723"/>
    </source>
</evidence>
<dbReference type="SUPFAM" id="SSF57716">
    <property type="entry name" value="Glucocorticoid receptor-like (DNA-binding domain)"/>
    <property type="match status" value="1"/>
</dbReference>
<keyword evidence="8" id="KW-0539">Nucleus</keyword>
<feature type="domain" description="Nuclear receptor" evidence="9">
    <location>
        <begin position="15"/>
        <end position="90"/>
    </location>
</feature>
<dbReference type="GO" id="GO:0000978">
    <property type="term" value="F:RNA polymerase II cis-regulatory region sequence-specific DNA binding"/>
    <property type="evidence" value="ECO:0007669"/>
    <property type="project" value="TreeGrafter"/>
</dbReference>
<evidence type="ECO:0000256" key="4">
    <source>
        <dbReference type="ARBA" id="ARBA00023015"/>
    </source>
</evidence>
<proteinExistence type="predicted"/>
<dbReference type="InterPro" id="IPR050234">
    <property type="entry name" value="Nuclear_hormone_rcpt_NR1"/>
</dbReference>
<reference evidence="10" key="1">
    <citation type="submission" date="2021-02" db="EMBL/GenBank/DDBJ databases">
        <authorList>
            <person name="Nowell W R."/>
        </authorList>
    </citation>
    <scope>NUCLEOTIDE SEQUENCE</scope>
</reference>
<evidence type="ECO:0000313" key="11">
    <source>
        <dbReference type="Proteomes" id="UP000663862"/>
    </source>
</evidence>
<evidence type="ECO:0000256" key="7">
    <source>
        <dbReference type="ARBA" id="ARBA00023170"/>
    </source>
</evidence>
<dbReference type="GO" id="GO:0004879">
    <property type="term" value="F:nuclear receptor activity"/>
    <property type="evidence" value="ECO:0007669"/>
    <property type="project" value="TreeGrafter"/>
</dbReference>
<dbReference type="PRINTS" id="PR00047">
    <property type="entry name" value="STROIDFINGER"/>
</dbReference>
<gene>
    <name evidence="10" type="ORF">TSG867_LOCUS16150</name>
</gene>
<name>A0A820RUV1_9BILA</name>
<protein>
    <recommendedName>
        <fullName evidence="9">Nuclear receptor domain-containing protein</fullName>
    </recommendedName>
</protein>
<evidence type="ECO:0000259" key="9">
    <source>
        <dbReference type="PROSITE" id="PS51030"/>
    </source>
</evidence>
<evidence type="ECO:0000256" key="3">
    <source>
        <dbReference type="ARBA" id="ARBA00022833"/>
    </source>
</evidence>
<dbReference type="GO" id="GO:0000122">
    <property type="term" value="P:negative regulation of transcription by RNA polymerase II"/>
    <property type="evidence" value="ECO:0007669"/>
    <property type="project" value="TreeGrafter"/>
</dbReference>
<dbReference type="Proteomes" id="UP000663862">
    <property type="component" value="Unassembled WGS sequence"/>
</dbReference>
<keyword evidence="6" id="KW-0804">Transcription</keyword>
<keyword evidence="7" id="KW-0675">Receptor</keyword>
<dbReference type="InterPro" id="IPR013088">
    <property type="entry name" value="Znf_NHR/GATA"/>
</dbReference>
<sequence>MESKRIQSKFGHPSVLLCLVCGGEAPGINFNVATCTSCRLFFSEACTPTSEHACEFNDDRTITVKTRGRHSACRLKKCFVLGMNFKSIRCLNQTSIEKMEQEPIRLSKPATLSLLLKDRSALAFDDWTLLSNIVYAYDQQNTKNNYKPLRTFNSFFVASEVHVLENEYACPNCNEMIGDNYTKDSQRHATRMELNETLVKMIHMIS</sequence>
<dbReference type="GO" id="GO:0008270">
    <property type="term" value="F:zinc ion binding"/>
    <property type="evidence" value="ECO:0007669"/>
    <property type="project" value="UniProtKB-KW"/>
</dbReference>
<dbReference type="AlphaFoldDB" id="A0A820RUV1"/>